<dbReference type="Proteomes" id="UP001157006">
    <property type="component" value="Chromosome 3"/>
</dbReference>
<proteinExistence type="predicted"/>
<reference evidence="1 2" key="1">
    <citation type="submission" date="2023-01" db="EMBL/GenBank/DDBJ databases">
        <authorList>
            <person name="Kreplak J."/>
        </authorList>
    </citation>
    <scope>NUCLEOTIDE SEQUENCE [LARGE SCALE GENOMIC DNA]</scope>
</reference>
<evidence type="ECO:0000313" key="1">
    <source>
        <dbReference type="EMBL" id="CAI8604463.1"/>
    </source>
</evidence>
<dbReference type="EMBL" id="OX451738">
    <property type="protein sequence ID" value="CAI8604463.1"/>
    <property type="molecule type" value="Genomic_DNA"/>
</dbReference>
<organism evidence="1 2">
    <name type="scientific">Vicia faba</name>
    <name type="common">Broad bean</name>
    <name type="synonym">Faba vulgaris</name>
    <dbReference type="NCBI Taxonomy" id="3906"/>
    <lineage>
        <taxon>Eukaryota</taxon>
        <taxon>Viridiplantae</taxon>
        <taxon>Streptophyta</taxon>
        <taxon>Embryophyta</taxon>
        <taxon>Tracheophyta</taxon>
        <taxon>Spermatophyta</taxon>
        <taxon>Magnoliopsida</taxon>
        <taxon>eudicotyledons</taxon>
        <taxon>Gunneridae</taxon>
        <taxon>Pentapetalae</taxon>
        <taxon>rosids</taxon>
        <taxon>fabids</taxon>
        <taxon>Fabales</taxon>
        <taxon>Fabaceae</taxon>
        <taxon>Papilionoideae</taxon>
        <taxon>50 kb inversion clade</taxon>
        <taxon>NPAAA clade</taxon>
        <taxon>Hologalegina</taxon>
        <taxon>IRL clade</taxon>
        <taxon>Fabeae</taxon>
        <taxon>Vicia</taxon>
    </lineage>
</organism>
<accession>A0AAV1A449</accession>
<protein>
    <submittedName>
        <fullName evidence="1">Uncharacterized protein</fullName>
    </submittedName>
</protein>
<keyword evidence="2" id="KW-1185">Reference proteome</keyword>
<dbReference type="AlphaFoldDB" id="A0AAV1A449"/>
<sequence>MVMDIFLRNKGPLARANDTRQHLTKPASQNLSNNFIKGCTPCNGHVVLDVFSTVTLGNQGDHSVIEASIQLSILDKFHNSCSDILLDNLPTSFKEFCSKTIHIRAFSITNAFQCFLYLLLNNIPHQELSLLHSKLITSSHNVNIHMIQVTILFPHQIFIELNNLILNLMLTI</sequence>
<gene>
    <name evidence="1" type="ORF">VFH_III134200</name>
</gene>
<name>A0AAV1A449_VICFA</name>
<evidence type="ECO:0000313" key="2">
    <source>
        <dbReference type="Proteomes" id="UP001157006"/>
    </source>
</evidence>